<accession>A0AA47AIQ4</accession>
<feature type="compositionally biased region" description="Polar residues" evidence="1">
    <location>
        <begin position="449"/>
        <end position="477"/>
    </location>
</feature>
<name>A0AA47AIQ4_9FIRM</name>
<protein>
    <submittedName>
        <fullName evidence="3">Type IV secretion system protein</fullName>
    </submittedName>
</protein>
<feature type="compositionally biased region" description="Polar residues" evidence="1">
    <location>
        <begin position="427"/>
        <end position="441"/>
    </location>
</feature>
<dbReference type="AlphaFoldDB" id="A0AA47AIQ4"/>
<dbReference type="EMBL" id="CP110419">
    <property type="protein sequence ID" value="UZG51991.1"/>
    <property type="molecule type" value="Genomic_DNA"/>
</dbReference>
<feature type="compositionally biased region" description="Low complexity" evidence="1">
    <location>
        <begin position="379"/>
        <end position="402"/>
    </location>
</feature>
<dbReference type="RefSeq" id="WP_265139154.1">
    <property type="nucleotide sequence ID" value="NZ_CP110419.1"/>
</dbReference>
<feature type="compositionally biased region" description="Basic and acidic residues" evidence="1">
    <location>
        <begin position="501"/>
        <end position="524"/>
    </location>
</feature>
<feature type="transmembrane region" description="Helical" evidence="2">
    <location>
        <begin position="224"/>
        <end position="243"/>
    </location>
</feature>
<feature type="transmembrane region" description="Helical" evidence="2">
    <location>
        <begin position="263"/>
        <end position="280"/>
    </location>
</feature>
<keyword evidence="2" id="KW-1133">Transmembrane helix</keyword>
<feature type="transmembrane region" description="Helical" evidence="2">
    <location>
        <begin position="59"/>
        <end position="79"/>
    </location>
</feature>
<feature type="region of interest" description="Disordered" evidence="1">
    <location>
        <begin position="325"/>
        <end position="524"/>
    </location>
</feature>
<feature type="transmembrane region" description="Helical" evidence="2">
    <location>
        <begin position="196"/>
        <end position="212"/>
    </location>
</feature>
<evidence type="ECO:0000256" key="1">
    <source>
        <dbReference type="SAM" id="MobiDB-lite"/>
    </source>
</evidence>
<keyword evidence="2" id="KW-0812">Transmembrane</keyword>
<gene>
    <name evidence="3" type="ORF">OKW85_10230</name>
</gene>
<evidence type="ECO:0000256" key="2">
    <source>
        <dbReference type="SAM" id="Phobius"/>
    </source>
</evidence>
<dbReference type="Proteomes" id="UP001164244">
    <property type="component" value="Plasmid pVr3468"/>
</dbReference>
<evidence type="ECO:0000313" key="3">
    <source>
        <dbReference type="EMBL" id="UZG51991.1"/>
    </source>
</evidence>
<keyword evidence="2" id="KW-0472">Membrane</keyword>
<reference evidence="3" key="1">
    <citation type="submission" date="2022-11" db="EMBL/GenBank/DDBJ databases">
        <title>Complete genome sequence of Veillonella rogosae KCOM 3468 isolated from human Subgingival dental plaque of Chronic peridontitis Lesion.</title>
        <authorList>
            <person name="Park S.-N."/>
            <person name="Lim Y.K."/>
            <person name="Kook J.-K."/>
        </authorList>
    </citation>
    <scope>NUCLEOTIDE SEQUENCE</scope>
    <source>
        <strain evidence="3">KCOM 3468</strain>
        <plasmid evidence="3">pVr3468</plasmid>
    </source>
</reference>
<keyword evidence="3" id="KW-0614">Plasmid</keyword>
<feature type="compositionally biased region" description="Polar residues" evidence="1">
    <location>
        <begin position="362"/>
        <end position="378"/>
    </location>
</feature>
<evidence type="ECO:0000313" key="4">
    <source>
        <dbReference type="Proteomes" id="UP001164244"/>
    </source>
</evidence>
<feature type="transmembrane region" description="Helical" evidence="2">
    <location>
        <begin position="27"/>
        <end position="47"/>
    </location>
</feature>
<feature type="compositionally biased region" description="Low complexity" evidence="1">
    <location>
        <begin position="483"/>
        <end position="499"/>
    </location>
</feature>
<sequence length="524" mass="56713">MNMSSQGFLDDFAKMILANCSTAVDNLLPYVLGLMSVMLMWNIITNWDLYWGKQDYSKLIPLLVTATFFVALAYSWGFVLDTVYEFGTEVAITASSESKDKPAIDNKSKFLTTITPSMIVNEGIDNAIIVFKGHVLGEKPNSIQKDDQKKENMKQIAKMMKAGVSGNIMSGLFYAFITLLLFGFIAISYLYTVLEFFIIGSLSMVLLPFGLLDRTKAIVDKILNYFFVSAIRIAIFLFLVLIINPTVKNAFKNATFTESVMGIDTWSALISLFALAFLAFKTPSFAAALFNGAINSPPSLTGIGVQAVQTAIMLKTLGASKAAAATKKSGEKAVEEGVENSVKTGSQSGSAAIDTSRKDVITDSTPSSSNKGDTTNKNSTAQTTDTSTTDTASQEDSTSSSTDRSKKDTISDSGNATDTSSKDYDIDTSTGSAAESNTDSPRQLVDNYYDTSNGSAKDDTYSSTTESHTTNNGSGSRVTDMVQAESQSMSQQDSSRSAQKTTDHVKSTIQEFKIHELKSQEEKE</sequence>
<geneLocation type="plasmid" evidence="3 4">
    <name>pVr3468</name>
</geneLocation>
<organism evidence="3 4">
    <name type="scientific">Veillonella rogosae</name>
    <dbReference type="NCBI Taxonomy" id="423477"/>
    <lineage>
        <taxon>Bacteria</taxon>
        <taxon>Bacillati</taxon>
        <taxon>Bacillota</taxon>
        <taxon>Negativicutes</taxon>
        <taxon>Veillonellales</taxon>
        <taxon>Veillonellaceae</taxon>
        <taxon>Veillonella</taxon>
    </lineage>
</organism>
<feature type="compositionally biased region" description="Polar residues" evidence="1">
    <location>
        <begin position="341"/>
        <end position="350"/>
    </location>
</feature>
<proteinExistence type="predicted"/>
<feature type="transmembrane region" description="Helical" evidence="2">
    <location>
        <begin position="168"/>
        <end position="190"/>
    </location>
</feature>
<dbReference type="KEGG" id="vrg:OKW85_10230"/>